<dbReference type="InterPro" id="IPR036179">
    <property type="entry name" value="Ig-like_dom_sf"/>
</dbReference>
<keyword evidence="2" id="KW-0391">Immunity</keyword>
<protein>
    <recommendedName>
        <fullName evidence="3">Ig-like domain-containing protein</fullName>
    </recommendedName>
</protein>
<evidence type="ECO:0000313" key="5">
    <source>
        <dbReference type="Proteomes" id="UP000694406"/>
    </source>
</evidence>
<dbReference type="Proteomes" id="UP000694406">
    <property type="component" value="Unplaced"/>
</dbReference>
<dbReference type="InterPro" id="IPR013783">
    <property type="entry name" value="Ig-like_fold"/>
</dbReference>
<dbReference type="AlphaFoldDB" id="A0A8C5T050"/>
<sequence>IAKWLNSWKLACLCHAIIVTQKERFKIIQEGIRTNITCDYDDSSYIMLFWYRQERSNAGEKQFQLIGYSIAKSDTRKEIKTFEITRKGVTHSSLIIPPEEAAKPAVYFCAVGRTQ</sequence>
<keyword evidence="5" id="KW-1185">Reference proteome</keyword>
<evidence type="ECO:0000313" key="4">
    <source>
        <dbReference type="Ensembl" id="ENSLLTP00000024951.1"/>
    </source>
</evidence>
<dbReference type="GO" id="GO:0002376">
    <property type="term" value="P:immune system process"/>
    <property type="evidence" value="ECO:0007669"/>
    <property type="project" value="UniProtKB-KW"/>
</dbReference>
<dbReference type="Pfam" id="PF07686">
    <property type="entry name" value="V-set"/>
    <property type="match status" value="1"/>
</dbReference>
<dbReference type="Gene3D" id="2.60.40.10">
    <property type="entry name" value="Immunoglobulins"/>
    <property type="match status" value="1"/>
</dbReference>
<reference evidence="4" key="1">
    <citation type="submission" date="2025-08" db="UniProtKB">
        <authorList>
            <consortium name="Ensembl"/>
        </authorList>
    </citation>
    <scope>IDENTIFICATION</scope>
</reference>
<evidence type="ECO:0000259" key="3">
    <source>
        <dbReference type="PROSITE" id="PS50835"/>
    </source>
</evidence>
<dbReference type="GO" id="GO:0005886">
    <property type="term" value="C:plasma membrane"/>
    <property type="evidence" value="ECO:0007669"/>
    <property type="project" value="TreeGrafter"/>
</dbReference>
<dbReference type="InterPro" id="IPR013106">
    <property type="entry name" value="Ig_V-set"/>
</dbReference>
<reference evidence="4" key="2">
    <citation type="submission" date="2025-09" db="UniProtKB">
        <authorList>
            <consortium name="Ensembl"/>
        </authorList>
    </citation>
    <scope>IDENTIFICATION</scope>
</reference>
<dbReference type="InterPro" id="IPR050413">
    <property type="entry name" value="TCR_beta_variable"/>
</dbReference>
<dbReference type="GO" id="GO:0007166">
    <property type="term" value="P:cell surface receptor signaling pathway"/>
    <property type="evidence" value="ECO:0007669"/>
    <property type="project" value="TreeGrafter"/>
</dbReference>
<dbReference type="PANTHER" id="PTHR23268">
    <property type="entry name" value="T-CELL RECEPTOR BETA CHAIN"/>
    <property type="match status" value="1"/>
</dbReference>
<organism evidence="4 5">
    <name type="scientific">Laticauda laticaudata</name>
    <name type="common">Blue-ringed sea krait</name>
    <name type="synonym">Blue-lipped sea krait</name>
    <dbReference type="NCBI Taxonomy" id="8630"/>
    <lineage>
        <taxon>Eukaryota</taxon>
        <taxon>Metazoa</taxon>
        <taxon>Chordata</taxon>
        <taxon>Craniata</taxon>
        <taxon>Vertebrata</taxon>
        <taxon>Euteleostomi</taxon>
        <taxon>Lepidosauria</taxon>
        <taxon>Squamata</taxon>
        <taxon>Bifurcata</taxon>
        <taxon>Unidentata</taxon>
        <taxon>Episquamata</taxon>
        <taxon>Toxicofera</taxon>
        <taxon>Serpentes</taxon>
        <taxon>Colubroidea</taxon>
        <taxon>Elapidae</taxon>
        <taxon>Laticaudinae</taxon>
        <taxon>Laticauda</taxon>
    </lineage>
</organism>
<dbReference type="InterPro" id="IPR007110">
    <property type="entry name" value="Ig-like_dom"/>
</dbReference>
<dbReference type="GeneTree" id="ENSGT00960000192389"/>
<feature type="domain" description="Ig-like" evidence="3">
    <location>
        <begin position="28"/>
        <end position="115"/>
    </location>
</feature>
<dbReference type="SUPFAM" id="SSF48726">
    <property type="entry name" value="Immunoglobulin"/>
    <property type="match status" value="1"/>
</dbReference>
<name>A0A8C5T050_LATLA</name>
<dbReference type="PANTHER" id="PTHR23268:SF124">
    <property type="entry name" value="IG-LIKE DOMAIN-CONTAINING PROTEIN"/>
    <property type="match status" value="1"/>
</dbReference>
<keyword evidence="1" id="KW-0732">Signal</keyword>
<evidence type="ECO:0000256" key="2">
    <source>
        <dbReference type="ARBA" id="ARBA00022859"/>
    </source>
</evidence>
<accession>A0A8C5T050</accession>
<dbReference type="Ensembl" id="ENSLLTT00000025855.1">
    <property type="protein sequence ID" value="ENSLLTP00000024951.1"/>
    <property type="gene ID" value="ENSLLTG00000018280.1"/>
</dbReference>
<dbReference type="PROSITE" id="PS50835">
    <property type="entry name" value="IG_LIKE"/>
    <property type="match status" value="1"/>
</dbReference>
<proteinExistence type="predicted"/>
<evidence type="ECO:0000256" key="1">
    <source>
        <dbReference type="ARBA" id="ARBA00022729"/>
    </source>
</evidence>